<protein>
    <submittedName>
        <fullName evidence="1">Uncharacterized protein</fullName>
    </submittedName>
</protein>
<proteinExistence type="predicted"/>
<reference evidence="1 2" key="1">
    <citation type="submission" date="2015-12" db="EMBL/GenBank/DDBJ databases">
        <title>Diversity of Burkholderia near neighbor genomes.</title>
        <authorList>
            <person name="Sahl J."/>
            <person name="Wagner D."/>
            <person name="Keim P."/>
        </authorList>
    </citation>
    <scope>NUCLEOTIDE SEQUENCE [LARGE SCALE GENOMIC DNA]</scope>
    <source>
        <strain evidence="1 2">MSMB1184WGS</strain>
    </source>
</reference>
<organism evidence="1 2">
    <name type="scientific">Burkholderia cepacia</name>
    <name type="common">Pseudomonas cepacia</name>
    <dbReference type="NCBI Taxonomy" id="292"/>
    <lineage>
        <taxon>Bacteria</taxon>
        <taxon>Pseudomonadati</taxon>
        <taxon>Pseudomonadota</taxon>
        <taxon>Betaproteobacteria</taxon>
        <taxon>Burkholderiales</taxon>
        <taxon>Burkholderiaceae</taxon>
        <taxon>Burkholderia</taxon>
        <taxon>Burkholderia cepacia complex</taxon>
    </lineage>
</organism>
<accession>A0A1B4Q3K9</accession>
<dbReference type="EMBL" id="CP013444">
    <property type="protein sequence ID" value="AOK20757.1"/>
    <property type="molecule type" value="Genomic_DNA"/>
</dbReference>
<dbReference type="Proteomes" id="UP000094776">
    <property type="component" value="Chromosome 2"/>
</dbReference>
<gene>
    <name evidence="1" type="ORF">WT26_34160</name>
</gene>
<evidence type="ECO:0000313" key="2">
    <source>
        <dbReference type="Proteomes" id="UP000094776"/>
    </source>
</evidence>
<dbReference type="AlphaFoldDB" id="A0A1B4Q3K9"/>
<sequence>MNIQVFMMDDCATQGYGRVIPKLAKPCRTCVRYVVDNFAAQPVFENFPAAVTIALQKATRQRHAIIRAFNYIIHLLKIKITINYLSSFPNMKICRIK</sequence>
<name>A0A1B4Q3K9_BURCE</name>
<evidence type="ECO:0000313" key="1">
    <source>
        <dbReference type="EMBL" id="AOK20757.1"/>
    </source>
</evidence>